<dbReference type="Pfam" id="PF01565">
    <property type="entry name" value="FAD_binding_4"/>
    <property type="match status" value="1"/>
</dbReference>
<sequence>MWLDRGLDPNVGLTPRSILEAPQWPPSTQAVRLGGVQRPYEEEWTMTSAEIPPAAVPSLETDATELAARVTGSVLLPNNPGYAAECAAFNLLAPVQPALVVGAAGVADVQAAVQFAADRGLPVAVLTTGHQVARPADGAVLITLSRMARVTIDADAATARVEGGVQWQEVLDKALKFGLAPASGSSSTVGVIGYHLGGGQSPVLGRAYGFAADHVLAAELVTADGQSRRVTQDTDSELFWALRGGKGNFGVVTALEFRLFPVARFYGGGLFFPGEAAASVLHEWRRWAPTLPEEATTSLSFLRLPPMPELPPPLQGTFVIHLRFSSLGDAEDAERLLAPMRAVAPTVLDTIAELPYAAVAAVHMDPVTPVPWVDRSTALRDFPAEAADALLRLVGPDSGTQLTVVEIRSFGGALARPPAVPNAVAGRDVPWAVLGFGVGGPDQQARNIEQLAQVMTALAPWAHDEAMTNFLTAGEGTTPQQMRSIYGSDRYDRLVAVKRRYDPSNMFQVNHNINPA</sequence>
<dbReference type="Proteomes" id="UP001432190">
    <property type="component" value="Chromosome"/>
</dbReference>
<dbReference type="InterPro" id="IPR036318">
    <property type="entry name" value="FAD-bd_PCMH-like_sf"/>
</dbReference>
<name>A0ABZ1SB33_9ACTN</name>
<dbReference type="SUPFAM" id="SSF55103">
    <property type="entry name" value="FAD-linked oxidases, C-terminal domain"/>
    <property type="match status" value="1"/>
</dbReference>
<dbReference type="InterPro" id="IPR006094">
    <property type="entry name" value="Oxid_FAD_bind_N"/>
</dbReference>
<dbReference type="PANTHER" id="PTHR42973:SF39">
    <property type="entry name" value="FAD-BINDING PCMH-TYPE DOMAIN-CONTAINING PROTEIN"/>
    <property type="match status" value="1"/>
</dbReference>
<feature type="domain" description="FAD-binding PCMH-type" evidence="6">
    <location>
        <begin position="93"/>
        <end position="262"/>
    </location>
</feature>
<evidence type="ECO:0000256" key="2">
    <source>
        <dbReference type="ARBA" id="ARBA00005466"/>
    </source>
</evidence>
<dbReference type="InterPro" id="IPR016164">
    <property type="entry name" value="FAD-linked_Oxase-like_C"/>
</dbReference>
<comment type="similarity">
    <text evidence="2">Belongs to the oxygen-dependent FAD-linked oxidoreductase family.</text>
</comment>
<dbReference type="InterPro" id="IPR012951">
    <property type="entry name" value="BBE"/>
</dbReference>
<keyword evidence="5" id="KW-0560">Oxidoreductase</keyword>
<dbReference type="Gene3D" id="3.40.462.20">
    <property type="match status" value="1"/>
</dbReference>
<dbReference type="InterPro" id="IPR016166">
    <property type="entry name" value="FAD-bd_PCMH"/>
</dbReference>
<comment type="cofactor">
    <cofactor evidence="1">
        <name>FAD</name>
        <dbReference type="ChEBI" id="CHEBI:57692"/>
    </cofactor>
</comment>
<protein>
    <submittedName>
        <fullName evidence="7">FAD-binding oxidoreductase</fullName>
    </submittedName>
</protein>
<dbReference type="InterPro" id="IPR016167">
    <property type="entry name" value="FAD-bd_PCMH_sub1"/>
</dbReference>
<dbReference type="PROSITE" id="PS51387">
    <property type="entry name" value="FAD_PCMH"/>
    <property type="match status" value="1"/>
</dbReference>
<dbReference type="InterPro" id="IPR016169">
    <property type="entry name" value="FAD-bd_PCMH_sub2"/>
</dbReference>
<accession>A0ABZ1SB33</accession>
<reference evidence="7" key="1">
    <citation type="submission" date="2022-10" db="EMBL/GenBank/DDBJ databases">
        <title>The complete genomes of actinobacterial strains from the NBC collection.</title>
        <authorList>
            <person name="Joergensen T.S."/>
            <person name="Alvarez Arevalo M."/>
            <person name="Sterndorff E.B."/>
            <person name="Faurdal D."/>
            <person name="Vuksanovic O."/>
            <person name="Mourched A.-S."/>
            <person name="Charusanti P."/>
            <person name="Shaw S."/>
            <person name="Blin K."/>
            <person name="Weber T."/>
        </authorList>
    </citation>
    <scope>NUCLEOTIDE SEQUENCE</scope>
    <source>
        <strain evidence="7">NBC_00256</strain>
    </source>
</reference>
<evidence type="ECO:0000256" key="5">
    <source>
        <dbReference type="ARBA" id="ARBA00023002"/>
    </source>
</evidence>
<dbReference type="EMBL" id="CP108084">
    <property type="protein sequence ID" value="WUP50685.1"/>
    <property type="molecule type" value="Genomic_DNA"/>
</dbReference>
<dbReference type="InterPro" id="IPR050416">
    <property type="entry name" value="FAD-linked_Oxidoreductase"/>
</dbReference>
<keyword evidence="8" id="KW-1185">Reference proteome</keyword>
<organism evidence="7 8">
    <name type="scientific">Micromonospora globbae</name>
    <dbReference type="NCBI Taxonomy" id="1894969"/>
    <lineage>
        <taxon>Bacteria</taxon>
        <taxon>Bacillati</taxon>
        <taxon>Actinomycetota</taxon>
        <taxon>Actinomycetes</taxon>
        <taxon>Micromonosporales</taxon>
        <taxon>Micromonosporaceae</taxon>
        <taxon>Micromonospora</taxon>
    </lineage>
</organism>
<proteinExistence type="inferred from homology"/>
<evidence type="ECO:0000313" key="8">
    <source>
        <dbReference type="Proteomes" id="UP001432190"/>
    </source>
</evidence>
<evidence type="ECO:0000256" key="3">
    <source>
        <dbReference type="ARBA" id="ARBA00022630"/>
    </source>
</evidence>
<keyword evidence="4" id="KW-0274">FAD</keyword>
<evidence type="ECO:0000313" key="7">
    <source>
        <dbReference type="EMBL" id="WUP50685.1"/>
    </source>
</evidence>
<evidence type="ECO:0000256" key="1">
    <source>
        <dbReference type="ARBA" id="ARBA00001974"/>
    </source>
</evidence>
<dbReference type="SUPFAM" id="SSF56176">
    <property type="entry name" value="FAD-binding/transporter-associated domain-like"/>
    <property type="match status" value="1"/>
</dbReference>
<dbReference type="PANTHER" id="PTHR42973">
    <property type="entry name" value="BINDING OXIDOREDUCTASE, PUTATIVE (AFU_ORTHOLOGUE AFUA_1G17690)-RELATED"/>
    <property type="match status" value="1"/>
</dbReference>
<evidence type="ECO:0000256" key="4">
    <source>
        <dbReference type="ARBA" id="ARBA00022827"/>
    </source>
</evidence>
<gene>
    <name evidence="7" type="ORF">OG994_03970</name>
</gene>
<evidence type="ECO:0000259" key="6">
    <source>
        <dbReference type="PROSITE" id="PS51387"/>
    </source>
</evidence>
<dbReference type="RefSeq" id="WP_328852210.1">
    <property type="nucleotide sequence ID" value="NZ_CP108084.1"/>
</dbReference>
<keyword evidence="3" id="KW-0285">Flavoprotein</keyword>
<dbReference type="Gene3D" id="3.30.43.10">
    <property type="entry name" value="Uridine Diphospho-n-acetylenolpyruvylglucosamine Reductase, domain 2"/>
    <property type="match status" value="1"/>
</dbReference>
<dbReference type="Gene3D" id="3.30.465.10">
    <property type="match status" value="1"/>
</dbReference>
<dbReference type="Pfam" id="PF08031">
    <property type="entry name" value="BBE"/>
    <property type="match status" value="1"/>
</dbReference>